<evidence type="ECO:0000313" key="7">
    <source>
        <dbReference type="EMBL" id="AAA84741.1"/>
    </source>
</evidence>
<dbReference type="SUPFAM" id="SSF51445">
    <property type="entry name" value="(Trans)glycosidases"/>
    <property type="match status" value="1"/>
</dbReference>
<accession>Q43162</accession>
<dbReference type="InterPro" id="IPR044965">
    <property type="entry name" value="Glyco_hydro_17_plant"/>
</dbReference>
<dbReference type="EMBL" id="U12781">
    <property type="protein sequence ID" value="AAA84741.1"/>
    <property type="molecule type" value="Genomic_DNA"/>
</dbReference>
<evidence type="ECO:0000256" key="5">
    <source>
        <dbReference type="RuleBase" id="RU004335"/>
    </source>
</evidence>
<dbReference type="InterPro" id="IPR017853">
    <property type="entry name" value="GH"/>
</dbReference>
<keyword evidence="3" id="KW-0611">Plant defense</keyword>
<evidence type="ECO:0000256" key="2">
    <source>
        <dbReference type="ARBA" id="ARBA00022801"/>
    </source>
</evidence>
<proteinExistence type="inferred from homology"/>
<dbReference type="GO" id="GO:0042973">
    <property type="term" value="F:glucan endo-1,3-beta-D-glucosidase activity"/>
    <property type="evidence" value="ECO:0007669"/>
    <property type="project" value="UniProtKB-EC"/>
</dbReference>
<name>Q43162_SOLTU</name>
<dbReference type="Pfam" id="PF00332">
    <property type="entry name" value="Glyco_hydro_17"/>
    <property type="match status" value="1"/>
</dbReference>
<evidence type="ECO:0000256" key="4">
    <source>
        <dbReference type="ARBA" id="ARBA00023295"/>
    </source>
</evidence>
<keyword evidence="4 7" id="KW-0326">Glycosidase</keyword>
<keyword evidence="6" id="KW-0472">Membrane</keyword>
<dbReference type="EC" id="3.2.1.39" evidence="7"/>
<dbReference type="GO" id="GO:0006952">
    <property type="term" value="P:defense response"/>
    <property type="evidence" value="ECO:0007669"/>
    <property type="project" value="UniProtKB-KW"/>
</dbReference>
<keyword evidence="6" id="KW-1133">Transmembrane helix</keyword>
<dbReference type="ExpressionAtlas" id="Q43162">
    <property type="expression patterns" value="baseline and differential"/>
</dbReference>
<keyword evidence="2 7" id="KW-0378">Hydrolase</keyword>
<evidence type="ECO:0000256" key="3">
    <source>
        <dbReference type="ARBA" id="ARBA00022821"/>
    </source>
</evidence>
<evidence type="ECO:0000256" key="6">
    <source>
        <dbReference type="SAM" id="Phobius"/>
    </source>
</evidence>
<keyword evidence="6" id="KW-0812">Transmembrane</keyword>
<dbReference type="AlphaFoldDB" id="Q43162"/>
<sequence length="193" mass="21842">MSSLNFLSSEELVKFLNPIFYLLLNRGSIRCCYGMMGNNLPSHSEVIQLYKSRNIGRLRLYDPNHGALNALRGSNIEVILGLPNVDLKHIASGMEHARWWVQKNVKDFWPDVKIKYIALRGSESHFHIRFCHKGHSSSLAQLCGSQQSCLGVDSFFDGISVSLMNPNQYFAATFMSFFSIWTIPSIHGIFVSP</sequence>
<comment type="similarity">
    <text evidence="1 5">Belongs to the glycosyl hydrolase 17 family.</text>
</comment>
<protein>
    <submittedName>
        <fullName evidence="7">1,3-beta-D-glucan glucanohydrolase</fullName>
        <ecNumber evidence="7">3.2.1.39</ecNumber>
    </submittedName>
</protein>
<feature type="transmembrane region" description="Helical" evidence="6">
    <location>
        <begin position="169"/>
        <end position="190"/>
    </location>
</feature>
<reference evidence="7" key="1">
    <citation type="journal article" date="1994" name="Plant Physiol.">
        <authorList>
            <person name="Yang M.S."/>
            <person name="Oh H.Y."/>
        </authorList>
    </citation>
    <scope>NUCLEOTIDE SEQUENCE</scope>
    <source>
        <strain evidence="7">sumi</strain>
        <tissue evidence="7">Leaf</tissue>
    </source>
</reference>
<dbReference type="PANTHER" id="PTHR32227">
    <property type="entry name" value="GLUCAN ENDO-1,3-BETA-GLUCOSIDASE BG1-RELATED-RELATED"/>
    <property type="match status" value="1"/>
</dbReference>
<dbReference type="Gene3D" id="3.20.20.80">
    <property type="entry name" value="Glycosidases"/>
    <property type="match status" value="1"/>
</dbReference>
<dbReference type="GO" id="GO:0005975">
    <property type="term" value="P:carbohydrate metabolic process"/>
    <property type="evidence" value="ECO:0007669"/>
    <property type="project" value="InterPro"/>
</dbReference>
<organism evidence="7">
    <name type="scientific">Solanum tuberosum</name>
    <name type="common">Potato</name>
    <dbReference type="NCBI Taxonomy" id="4113"/>
    <lineage>
        <taxon>Eukaryota</taxon>
        <taxon>Viridiplantae</taxon>
        <taxon>Streptophyta</taxon>
        <taxon>Embryophyta</taxon>
        <taxon>Tracheophyta</taxon>
        <taxon>Spermatophyta</taxon>
        <taxon>Magnoliopsida</taxon>
        <taxon>eudicotyledons</taxon>
        <taxon>Gunneridae</taxon>
        <taxon>Pentapetalae</taxon>
        <taxon>asterids</taxon>
        <taxon>lamiids</taxon>
        <taxon>Solanales</taxon>
        <taxon>Solanaceae</taxon>
        <taxon>Solanoideae</taxon>
        <taxon>Solaneae</taxon>
        <taxon>Solanum</taxon>
    </lineage>
</organism>
<dbReference type="InterPro" id="IPR000490">
    <property type="entry name" value="Glyco_hydro_17"/>
</dbReference>
<evidence type="ECO:0000256" key="1">
    <source>
        <dbReference type="ARBA" id="ARBA00008773"/>
    </source>
</evidence>